<dbReference type="InterPro" id="IPR001466">
    <property type="entry name" value="Beta-lactam-related"/>
</dbReference>
<dbReference type="GeneID" id="55998662"/>
<dbReference type="OrthoDB" id="5946976at2759"/>
<dbReference type="AlphaFoldDB" id="A0A7H8RE76"/>
<protein>
    <recommendedName>
        <fullName evidence="6">Beta-lactamase-related domain-containing protein</fullName>
    </recommendedName>
</protein>
<feature type="domain" description="Beta-lactamase-related" evidence="2">
    <location>
        <begin position="14"/>
        <end position="355"/>
    </location>
</feature>
<reference evidence="5" key="1">
    <citation type="submission" date="2020-06" db="EMBL/GenBank/DDBJ databases">
        <title>A chromosome-scale genome assembly of Talaromyces rugulosus W13939.</title>
        <authorList>
            <person name="Wang B."/>
            <person name="Guo L."/>
            <person name="Ye K."/>
            <person name="Wang L."/>
        </authorList>
    </citation>
    <scope>NUCLEOTIDE SEQUENCE [LARGE SCALE GENOMIC DNA]</scope>
    <source>
        <strain evidence="5">W13939</strain>
    </source>
</reference>
<dbReference type="PANTHER" id="PTHR46825">
    <property type="entry name" value="D-ALANYL-D-ALANINE-CARBOXYPEPTIDASE/ENDOPEPTIDASE AMPH"/>
    <property type="match status" value="1"/>
</dbReference>
<gene>
    <name evidence="4" type="ORF">TRUGW13939_11184</name>
</gene>
<dbReference type="Proteomes" id="UP000509510">
    <property type="component" value="Chromosome VI"/>
</dbReference>
<dbReference type="InterPro" id="IPR050491">
    <property type="entry name" value="AmpC-like"/>
</dbReference>
<comment type="similarity">
    <text evidence="1">Belongs to the peptidase S12 family.</text>
</comment>
<dbReference type="RefSeq" id="XP_035350185.1">
    <property type="nucleotide sequence ID" value="XM_035494292.1"/>
</dbReference>
<evidence type="ECO:0000313" key="5">
    <source>
        <dbReference type="Proteomes" id="UP000509510"/>
    </source>
</evidence>
<evidence type="ECO:0000256" key="1">
    <source>
        <dbReference type="ARBA" id="ARBA00038215"/>
    </source>
</evidence>
<dbReference type="EMBL" id="CP055903">
    <property type="protein sequence ID" value="QKX64011.1"/>
    <property type="molecule type" value="Genomic_DNA"/>
</dbReference>
<evidence type="ECO:0008006" key="6">
    <source>
        <dbReference type="Google" id="ProtNLM"/>
    </source>
</evidence>
<name>A0A7H8RE76_TALRU</name>
<dbReference type="Pfam" id="PF11954">
    <property type="entry name" value="DUF3471"/>
    <property type="match status" value="1"/>
</dbReference>
<proteinExistence type="inferred from homology"/>
<dbReference type="SUPFAM" id="SSF56601">
    <property type="entry name" value="beta-lactamase/transpeptidase-like"/>
    <property type="match status" value="1"/>
</dbReference>
<sequence length="508" mass="56726">MLAAALHGWDVVVAEELEKWKVPGLAVAVVHNGESWSKAYGVAELPNKPLTTDSLFMGCSTTKAFTAAATALVIEDTKSSETPLKWDTPVSSVIRDDFVLADPEATANTTFEDALSHRTGLPDHWPRTQLAHPHETIREAVRALRHLPLAYAPRTTFHYNNYMFITISYALEQKTGEKLGSFLKRRIWEPLGMRDIYFDVQQVKKTPGLKDRLVQGYEWNKELNTHNPQPDINYAPMEGTGAIVSTVLEYEKWIKALLSRSTPMTQDGHDAVFQPRTIQSRGAMNMNMDLDCVHLYALGWFVDNYQGCQYFWHTGGWPGTCILVGLIPSKNFGFVMMSNSNLGASFMHKKLYRDLLHRVLDLPIPPPNDKSPQEPKDPETSADAIKRLFKSFSPDDNHHPPTPLAPPISAFEGTYTHPAYGSLTFELVEAGSKLRADCTNEENHVLPTIVDLKHVSANYFLASLNNAGLGNAYYAAEFHVAASGKPDRLGIGLEPSLGEGKYIWFERV</sequence>
<evidence type="ECO:0000259" key="2">
    <source>
        <dbReference type="Pfam" id="PF00144"/>
    </source>
</evidence>
<keyword evidence="5" id="KW-1185">Reference proteome</keyword>
<organism evidence="4 5">
    <name type="scientific">Talaromyces rugulosus</name>
    <name type="common">Penicillium rugulosum</name>
    <dbReference type="NCBI Taxonomy" id="121627"/>
    <lineage>
        <taxon>Eukaryota</taxon>
        <taxon>Fungi</taxon>
        <taxon>Dikarya</taxon>
        <taxon>Ascomycota</taxon>
        <taxon>Pezizomycotina</taxon>
        <taxon>Eurotiomycetes</taxon>
        <taxon>Eurotiomycetidae</taxon>
        <taxon>Eurotiales</taxon>
        <taxon>Trichocomaceae</taxon>
        <taxon>Talaromyces</taxon>
        <taxon>Talaromyces sect. Islandici</taxon>
    </lineage>
</organism>
<evidence type="ECO:0000313" key="4">
    <source>
        <dbReference type="EMBL" id="QKX64011.1"/>
    </source>
</evidence>
<evidence type="ECO:0000259" key="3">
    <source>
        <dbReference type="Pfam" id="PF11954"/>
    </source>
</evidence>
<feature type="domain" description="Peptidase S12 Pab87-related C-terminal" evidence="3">
    <location>
        <begin position="400"/>
        <end position="507"/>
    </location>
</feature>
<dbReference type="InterPro" id="IPR021860">
    <property type="entry name" value="Peptidase_S12_Pab87-rel_C"/>
</dbReference>
<dbReference type="PANTHER" id="PTHR46825:SF15">
    <property type="entry name" value="BETA-LACTAMASE-RELATED DOMAIN-CONTAINING PROTEIN"/>
    <property type="match status" value="1"/>
</dbReference>
<accession>A0A7H8RE76</accession>
<dbReference type="KEGG" id="trg:TRUGW13939_11184"/>
<dbReference type="InterPro" id="IPR012338">
    <property type="entry name" value="Beta-lactam/transpept-like"/>
</dbReference>
<dbReference type="Gene3D" id="3.40.710.10">
    <property type="entry name" value="DD-peptidase/beta-lactamase superfamily"/>
    <property type="match status" value="1"/>
</dbReference>
<dbReference type="Pfam" id="PF00144">
    <property type="entry name" value="Beta-lactamase"/>
    <property type="match status" value="1"/>
</dbReference>